<proteinExistence type="predicted"/>
<organism evidence="2 3">
    <name type="scientific">Thiohalospira halophila DSM 15071</name>
    <dbReference type="NCBI Taxonomy" id="1123397"/>
    <lineage>
        <taxon>Bacteria</taxon>
        <taxon>Pseudomonadati</taxon>
        <taxon>Pseudomonadota</taxon>
        <taxon>Gammaproteobacteria</taxon>
        <taxon>Thiohalospirales</taxon>
        <taxon>Thiohalospiraceae</taxon>
        <taxon>Thiohalospira</taxon>
    </lineage>
</organism>
<sequence>MNELAASVPGTEATGNQEAKYLAVKLGDDAYGITIMRVKEIIEYSHVTPVPLMPESIRGAINLRGHMVPIVDLARRLGVGETAITRWTCVVIVEVRVGEQCLDVGLTADAVSRVWDVSPLDIEAAPNFGGQIRTDFIEGMAKVGEDGFVILLDIDRMLSMEDVEQLGRMAGQVDSASIPPASEEESG</sequence>
<dbReference type="Pfam" id="PF01584">
    <property type="entry name" value="CheW"/>
    <property type="match status" value="1"/>
</dbReference>
<dbReference type="AlphaFoldDB" id="A0A1I1QC09"/>
<dbReference type="STRING" id="1123397.SAMN05660831_00971"/>
<dbReference type="Gene3D" id="2.40.50.180">
    <property type="entry name" value="CheA-289, Domain 4"/>
    <property type="match status" value="1"/>
</dbReference>
<feature type="domain" description="CheW-like" evidence="1">
    <location>
        <begin position="18"/>
        <end position="163"/>
    </location>
</feature>
<dbReference type="SMART" id="SM00260">
    <property type="entry name" value="CheW"/>
    <property type="match status" value="1"/>
</dbReference>
<dbReference type="InterPro" id="IPR039315">
    <property type="entry name" value="CheW"/>
</dbReference>
<dbReference type="GO" id="GO:0007165">
    <property type="term" value="P:signal transduction"/>
    <property type="evidence" value="ECO:0007669"/>
    <property type="project" value="InterPro"/>
</dbReference>
<dbReference type="EMBL" id="FOMJ01000002">
    <property type="protein sequence ID" value="SFD16763.1"/>
    <property type="molecule type" value="Genomic_DNA"/>
</dbReference>
<evidence type="ECO:0000313" key="2">
    <source>
        <dbReference type="EMBL" id="SFD16763.1"/>
    </source>
</evidence>
<keyword evidence="3" id="KW-1185">Reference proteome</keyword>
<dbReference type="SUPFAM" id="SSF50341">
    <property type="entry name" value="CheW-like"/>
    <property type="match status" value="1"/>
</dbReference>
<gene>
    <name evidence="2" type="ORF">SAMN05660831_00971</name>
</gene>
<dbReference type="GO" id="GO:0005829">
    <property type="term" value="C:cytosol"/>
    <property type="evidence" value="ECO:0007669"/>
    <property type="project" value="TreeGrafter"/>
</dbReference>
<dbReference type="PANTHER" id="PTHR22617">
    <property type="entry name" value="CHEMOTAXIS SENSOR HISTIDINE KINASE-RELATED"/>
    <property type="match status" value="1"/>
</dbReference>
<dbReference type="Proteomes" id="UP000198611">
    <property type="component" value="Unassembled WGS sequence"/>
</dbReference>
<name>A0A1I1QC09_9GAMM</name>
<dbReference type="OrthoDB" id="9790406at2"/>
<dbReference type="RefSeq" id="WP_093427626.1">
    <property type="nucleotide sequence ID" value="NZ_FOMJ01000002.1"/>
</dbReference>
<dbReference type="InterPro" id="IPR002545">
    <property type="entry name" value="CheW-lke_dom"/>
</dbReference>
<dbReference type="PROSITE" id="PS50851">
    <property type="entry name" value="CHEW"/>
    <property type="match status" value="1"/>
</dbReference>
<protein>
    <submittedName>
        <fullName evidence="2">Purine-binding chemotaxis protein CheW</fullName>
    </submittedName>
</protein>
<evidence type="ECO:0000259" key="1">
    <source>
        <dbReference type="PROSITE" id="PS50851"/>
    </source>
</evidence>
<evidence type="ECO:0000313" key="3">
    <source>
        <dbReference type="Proteomes" id="UP000198611"/>
    </source>
</evidence>
<accession>A0A1I1QC09</accession>
<dbReference type="PANTHER" id="PTHR22617:SF41">
    <property type="entry name" value="CHEMOTAXIS SIGNAL TRANSDUCTION SYSTEM ADAPTOR PROTEIN CHEW"/>
    <property type="match status" value="1"/>
</dbReference>
<dbReference type="InterPro" id="IPR036061">
    <property type="entry name" value="CheW-like_dom_sf"/>
</dbReference>
<dbReference type="Gene3D" id="2.30.30.40">
    <property type="entry name" value="SH3 Domains"/>
    <property type="match status" value="1"/>
</dbReference>
<reference evidence="2 3" key="1">
    <citation type="submission" date="2016-10" db="EMBL/GenBank/DDBJ databases">
        <authorList>
            <person name="de Groot N.N."/>
        </authorList>
    </citation>
    <scope>NUCLEOTIDE SEQUENCE [LARGE SCALE GENOMIC DNA]</scope>
    <source>
        <strain evidence="2 3">HL3</strain>
    </source>
</reference>
<dbReference type="GO" id="GO:0006935">
    <property type="term" value="P:chemotaxis"/>
    <property type="evidence" value="ECO:0007669"/>
    <property type="project" value="InterPro"/>
</dbReference>